<dbReference type="KEGG" id="hch:HCH_02176"/>
<proteinExistence type="predicted"/>
<dbReference type="HOGENOM" id="CLU_3365257_0_0_6"/>
<dbReference type="Proteomes" id="UP000000238">
    <property type="component" value="Chromosome"/>
</dbReference>
<reference evidence="1 2" key="1">
    <citation type="journal article" date="2005" name="Nucleic Acids Res.">
        <title>Genomic blueprint of Hahella chejuensis, a marine microbe producing an algicidal agent.</title>
        <authorList>
            <person name="Jeong H."/>
            <person name="Yim J.H."/>
            <person name="Lee C."/>
            <person name="Choi S.-H."/>
            <person name="Park Y.K."/>
            <person name="Yoon S.H."/>
            <person name="Hur C.-G."/>
            <person name="Kang H.-Y."/>
            <person name="Kim D."/>
            <person name="Lee H.H."/>
            <person name="Park K.H."/>
            <person name="Park S.-H."/>
            <person name="Park H.-S."/>
            <person name="Lee H.K."/>
            <person name="Oh T.K."/>
            <person name="Kim J.F."/>
        </authorList>
    </citation>
    <scope>NUCLEOTIDE SEQUENCE [LARGE SCALE GENOMIC DNA]</scope>
    <source>
        <strain evidence="1 2">KCTC 2396</strain>
    </source>
</reference>
<sequence>MMAFMSIRRLGCHEEQLLFGVRADMFSPLRSGPIG</sequence>
<name>Q2SK20_HAHCH</name>
<gene>
    <name evidence="1" type="ordered locus">HCH_02176</name>
</gene>
<protein>
    <submittedName>
        <fullName evidence="1">Uncharacterized protein</fullName>
    </submittedName>
</protein>
<dbReference type="EMBL" id="CP000155">
    <property type="protein sequence ID" value="ABC29004.1"/>
    <property type="molecule type" value="Genomic_DNA"/>
</dbReference>
<dbReference type="AlphaFoldDB" id="Q2SK20"/>
<accession>Q2SK20</accession>
<organism evidence="1 2">
    <name type="scientific">Hahella chejuensis (strain KCTC 2396)</name>
    <dbReference type="NCBI Taxonomy" id="349521"/>
    <lineage>
        <taxon>Bacteria</taxon>
        <taxon>Pseudomonadati</taxon>
        <taxon>Pseudomonadota</taxon>
        <taxon>Gammaproteobacteria</taxon>
        <taxon>Oceanospirillales</taxon>
        <taxon>Hahellaceae</taxon>
        <taxon>Hahella</taxon>
    </lineage>
</organism>
<dbReference type="STRING" id="349521.HCH_02176"/>
<evidence type="ECO:0000313" key="1">
    <source>
        <dbReference type="EMBL" id="ABC29004.1"/>
    </source>
</evidence>
<keyword evidence="2" id="KW-1185">Reference proteome</keyword>
<evidence type="ECO:0000313" key="2">
    <source>
        <dbReference type="Proteomes" id="UP000000238"/>
    </source>
</evidence>